<name>A0A255EM44_9ACTN</name>
<accession>A0A255EM44</accession>
<feature type="domain" description="Transposase IS204/IS1001/IS1096/IS1165 DDE" evidence="1">
    <location>
        <begin position="171"/>
        <end position="428"/>
    </location>
</feature>
<dbReference type="Pfam" id="PF01610">
    <property type="entry name" value="DDE_Tnp_ISL3"/>
    <property type="match status" value="1"/>
</dbReference>
<reference evidence="2 3" key="1">
    <citation type="submission" date="2017-07" db="EMBL/GenBank/DDBJ databases">
        <title>Draft whole genome sequences of clinical Proprionibacteriaceae strains.</title>
        <authorList>
            <person name="Bernier A.-M."/>
            <person name="Bernard K."/>
            <person name="Domingo M.-C."/>
        </authorList>
    </citation>
    <scope>NUCLEOTIDE SEQUENCE [LARGE SCALE GENOMIC DNA]</scope>
    <source>
        <strain evidence="2 3">NML 160184</strain>
    </source>
</reference>
<protein>
    <submittedName>
        <fullName evidence="2">ISL3 family transposase</fullName>
    </submittedName>
</protein>
<evidence type="ECO:0000313" key="3">
    <source>
        <dbReference type="Proteomes" id="UP000216533"/>
    </source>
</evidence>
<dbReference type="AlphaFoldDB" id="A0A255EM44"/>
<organism evidence="2 3">
    <name type="scientific">Parenemella sanctibonifatiensis</name>
    <dbReference type="NCBI Taxonomy" id="2016505"/>
    <lineage>
        <taxon>Bacteria</taxon>
        <taxon>Bacillati</taxon>
        <taxon>Actinomycetota</taxon>
        <taxon>Actinomycetes</taxon>
        <taxon>Propionibacteriales</taxon>
        <taxon>Propionibacteriaceae</taxon>
        <taxon>Parenemella</taxon>
    </lineage>
</organism>
<dbReference type="RefSeq" id="WP_094449439.1">
    <property type="nucleotide sequence ID" value="NZ_NMVI01000003.1"/>
</dbReference>
<dbReference type="NCBIfam" id="NF033550">
    <property type="entry name" value="transpos_ISL3"/>
    <property type="match status" value="1"/>
</dbReference>
<sequence length="437" mass="49554">MPQPTSCCRAQQCYCHRCGVLVGLDGLHVTGVVRFDAGLVVSVETPPQRGFCPVCGTVAVSRGRREHRLVDVPAFGRPIRLVWRKRTWRCVEPGCPGATFTEQNPEVARPRALLSRRACWWAVRQIRYEHASVRGLARQLGCTWNTVWDSIRPLLEERAADESRFDDVTELGVDEHIWHHTDPRRRGPKAMTGMVDLGRDRHGRVRARLLDLVPGRSGTVYADWLTARGNAFCSRVRIAALDPFRGYKNAIDDRLDDAVAVLDAFHVVKLGTAAVDEVRRRVQQAIHGHRGRKGDPLYRIRTILRAGAENLTDRQWDRLSTAFGADSRHDEVFLAWQCAQQLRRAYHEPNLADGRRLAEQVIASFPSCPVPEIARLGRTLRQWKNEFLAYFTTNRTSNGGTEAINGLIELHRRIARGFRNRTNYRLRMLLIGGGLDP</sequence>
<dbReference type="PANTHER" id="PTHR33498">
    <property type="entry name" value="TRANSPOSASE FOR INSERTION SEQUENCE ELEMENT IS1557"/>
    <property type="match status" value="1"/>
</dbReference>
<comment type="caution">
    <text evidence="2">The sequence shown here is derived from an EMBL/GenBank/DDBJ whole genome shotgun (WGS) entry which is preliminary data.</text>
</comment>
<proteinExistence type="predicted"/>
<dbReference type="InterPro" id="IPR047951">
    <property type="entry name" value="Transpos_ISL3"/>
</dbReference>
<evidence type="ECO:0000259" key="1">
    <source>
        <dbReference type="Pfam" id="PF01610"/>
    </source>
</evidence>
<dbReference type="EMBL" id="NMVI01000003">
    <property type="protein sequence ID" value="OYN90675.1"/>
    <property type="molecule type" value="Genomic_DNA"/>
</dbReference>
<dbReference type="InterPro" id="IPR002560">
    <property type="entry name" value="Transposase_DDE"/>
</dbReference>
<gene>
    <name evidence="2" type="ORF">CGZ92_00560</name>
</gene>
<evidence type="ECO:0000313" key="2">
    <source>
        <dbReference type="EMBL" id="OYN90675.1"/>
    </source>
</evidence>
<dbReference type="PANTHER" id="PTHR33498:SF1">
    <property type="entry name" value="TRANSPOSASE FOR INSERTION SEQUENCE ELEMENT IS1557"/>
    <property type="match status" value="1"/>
</dbReference>
<dbReference type="Proteomes" id="UP000216533">
    <property type="component" value="Unassembled WGS sequence"/>
</dbReference>